<protein>
    <recommendedName>
        <fullName evidence="3">DUF2240 family protein</fullName>
    </recommendedName>
</protein>
<name>D7E6L8_METEZ</name>
<dbReference type="GeneID" id="9345927"/>
<keyword evidence="2" id="KW-1185">Reference proteome</keyword>
<dbReference type="Pfam" id="PF09999">
    <property type="entry name" value="DUF2240"/>
    <property type="match status" value="1"/>
</dbReference>
<dbReference type="STRING" id="644295.Metev_0313"/>
<dbReference type="OrthoDB" id="146786at2157"/>
<dbReference type="KEGG" id="mev:Metev_0313"/>
<dbReference type="AlphaFoldDB" id="D7E6L8"/>
<dbReference type="InterPro" id="IPR018716">
    <property type="entry name" value="DUF2240"/>
</dbReference>
<dbReference type="EMBL" id="CP002069">
    <property type="protein sequence ID" value="ADI73240.1"/>
    <property type="molecule type" value="Genomic_DNA"/>
</dbReference>
<dbReference type="HOGENOM" id="CLU_134817_0_0_2"/>
<evidence type="ECO:0000313" key="1">
    <source>
        <dbReference type="EMBL" id="ADI73240.1"/>
    </source>
</evidence>
<dbReference type="Proteomes" id="UP000000391">
    <property type="component" value="Chromosome"/>
</dbReference>
<dbReference type="RefSeq" id="WP_013193808.1">
    <property type="nucleotide sequence ID" value="NC_014253.1"/>
</dbReference>
<sequence length="161" mass="18703">MKYGVVHVDELTKVVASVYKKKSSSELSLKEFEFALSFDFKWMSPDEASRVSDMAIESNIVYEQDGYINLNINLDNVSIPHDFKPSDELFKEKSIIEQIMEYITVTMNMDKQKVASLINEKQEEYSQLLYPEISAILVAKELGCDITPFYQKIYKKILQYD</sequence>
<organism evidence="1 2">
    <name type="scientific">Methanohalobium evestigatum (strain ATCC BAA-1072 / DSM 3721 / NBRC 107634 / OCM 161 / Z-7303)</name>
    <dbReference type="NCBI Taxonomy" id="644295"/>
    <lineage>
        <taxon>Archaea</taxon>
        <taxon>Methanobacteriati</taxon>
        <taxon>Methanobacteriota</taxon>
        <taxon>Stenosarchaea group</taxon>
        <taxon>Methanomicrobia</taxon>
        <taxon>Methanosarcinales</taxon>
        <taxon>Methanosarcinaceae</taxon>
        <taxon>Methanohalobium</taxon>
    </lineage>
</organism>
<reference evidence="1 2" key="1">
    <citation type="submission" date="2010-06" db="EMBL/GenBank/DDBJ databases">
        <title>Complete sequence chromosome of Methanohalobium evestigatum Z-7303.</title>
        <authorList>
            <consortium name="US DOE Joint Genome Institute"/>
            <person name="Lucas S."/>
            <person name="Copeland A."/>
            <person name="Lapidus A."/>
            <person name="Cheng J.-F."/>
            <person name="Bruce D."/>
            <person name="Goodwin L."/>
            <person name="Pitluck S."/>
            <person name="Saunders E."/>
            <person name="Detter J.C."/>
            <person name="Han C."/>
            <person name="Tapia R."/>
            <person name="Land M."/>
            <person name="Hauser L."/>
            <person name="Kyrpides N."/>
            <person name="Mikhailova N."/>
            <person name="Sieprawska-Lupa M."/>
            <person name="Whitman W.B."/>
            <person name="Anderson I."/>
            <person name="Woyke T."/>
        </authorList>
    </citation>
    <scope>NUCLEOTIDE SEQUENCE [LARGE SCALE GENOMIC DNA]</scope>
    <source>
        <strain evidence="2">ATCC BAA-1072 / DSM 3721 / NBRC 107634 / OCM 161 / Z-7303</strain>
    </source>
</reference>
<accession>D7E6L8</accession>
<gene>
    <name evidence="1" type="ordered locus">Metev_0313</name>
</gene>
<evidence type="ECO:0008006" key="3">
    <source>
        <dbReference type="Google" id="ProtNLM"/>
    </source>
</evidence>
<evidence type="ECO:0000313" key="2">
    <source>
        <dbReference type="Proteomes" id="UP000000391"/>
    </source>
</evidence>
<proteinExistence type="predicted"/>